<dbReference type="KEGG" id="fbe:FF125_20665"/>
<dbReference type="Proteomes" id="UP000306229">
    <property type="component" value="Chromosome"/>
</dbReference>
<evidence type="ECO:0000313" key="3">
    <source>
        <dbReference type="Proteomes" id="UP000306229"/>
    </source>
</evidence>
<keyword evidence="3" id="KW-1185">Reference proteome</keyword>
<accession>A0A5B7TV81</accession>
<dbReference type="EMBL" id="CP040749">
    <property type="protein sequence ID" value="QCX40735.1"/>
    <property type="molecule type" value="Genomic_DNA"/>
</dbReference>
<name>A0A5B7TV81_9FLAO</name>
<sequence>MKKHFLNLTLLSLFCTTVFSQNTYDIVFPQADRDQKCQYYNQLFNQKPKEVGFSVQQEKNNLYFQINDKKFFLQLFKKVGDGIAIDVVPKSLYDCTEATTVDTQIKGMLLKPVYMQKLKQRLKPFGKGTFRVLVGTLPEALVSEELEFNILFLNNKNLCRYQRVYKIERYPWDLLDMGMYLDSLTYQTKRIKPTNEEKFVVKYKSFKFEIPFEKNKATYSKEDIKPMYDSLRLTEFNIKTINIRAYSSVEGSLERNIELQEQRAKSIADALQTFQEPTITTEVNSSENWVDFLNDISNSKHANLKTLSKVAIKSKLVGNLAQELEPYLKNHRKAVITLELEKKDLYKDKSTEELISLFNKVLAANDVEIANDIQNSIFEKLKESQSSPDILNKMNVPQQKKYVRFINKNSVNKFLLNQSYVLIAYNELLKLEKLVPKDKEVKYNLAALKMVMFRYNAQPVDEEKFKKEIYQLKGYGIKQILIDRMMVNFHIIKSEQFMQKRDYTNKDKSVAYIEKNYKKFPLSNYDYLSLAQFLTYYSNHDEAVDLLDKKVRSVTVDEDLLFYYLNLTLVKPELTASSNYRTIMLNAINMNQKRFCKIFNSINDGGVTFQLLEDEYLRKTYCENCNE</sequence>
<feature type="chain" id="PRO_5022871522" description="OmpA-like domain-containing protein" evidence="1">
    <location>
        <begin position="21"/>
        <end position="627"/>
    </location>
</feature>
<evidence type="ECO:0000256" key="1">
    <source>
        <dbReference type="SAM" id="SignalP"/>
    </source>
</evidence>
<evidence type="ECO:0008006" key="4">
    <source>
        <dbReference type="Google" id="ProtNLM"/>
    </source>
</evidence>
<keyword evidence="1" id="KW-0732">Signal</keyword>
<proteinExistence type="predicted"/>
<dbReference type="RefSeq" id="WP_138951971.1">
    <property type="nucleotide sequence ID" value="NZ_CP040749.1"/>
</dbReference>
<reference evidence="2 3" key="1">
    <citation type="submission" date="2019-05" db="EMBL/GenBank/DDBJ databases">
        <title>Algicella ahnfeltiae gen. nov., sp. nov., a novel marine bacterium of the family Flavobacteriaceae isolated from a red alga.</title>
        <authorList>
            <person name="Nedashkovskaya O.I."/>
            <person name="Kukhlevskiy A.D."/>
            <person name="Kim S.-G."/>
            <person name="Zhukova N.V."/>
            <person name="Mikhailov V.V."/>
        </authorList>
    </citation>
    <scope>NUCLEOTIDE SEQUENCE [LARGE SCALE GENOMIC DNA]</scope>
    <source>
        <strain evidence="2 3">10Alg115</strain>
    </source>
</reference>
<protein>
    <recommendedName>
        <fullName evidence="4">OmpA-like domain-containing protein</fullName>
    </recommendedName>
</protein>
<evidence type="ECO:0000313" key="2">
    <source>
        <dbReference type="EMBL" id="QCX40735.1"/>
    </source>
</evidence>
<gene>
    <name evidence="2" type="ORF">FF125_20665</name>
</gene>
<dbReference type="OrthoDB" id="632640at2"/>
<organism evidence="2 3">
    <name type="scientific">Aureibaculum algae</name>
    <dbReference type="NCBI Taxonomy" id="2584122"/>
    <lineage>
        <taxon>Bacteria</taxon>
        <taxon>Pseudomonadati</taxon>
        <taxon>Bacteroidota</taxon>
        <taxon>Flavobacteriia</taxon>
        <taxon>Flavobacteriales</taxon>
        <taxon>Flavobacteriaceae</taxon>
        <taxon>Aureibaculum</taxon>
    </lineage>
</organism>
<feature type="signal peptide" evidence="1">
    <location>
        <begin position="1"/>
        <end position="20"/>
    </location>
</feature>
<dbReference type="AlphaFoldDB" id="A0A5B7TV81"/>